<evidence type="ECO:0000256" key="1">
    <source>
        <dbReference type="ARBA" id="ARBA00004123"/>
    </source>
</evidence>
<proteinExistence type="inferred from homology"/>
<protein>
    <recommendedName>
        <fullName evidence="4">CST complex subunit CTC1</fullName>
    </recommendedName>
</protein>
<keyword evidence="6" id="KW-0779">Telomere</keyword>
<evidence type="ECO:0000256" key="3">
    <source>
        <dbReference type="ARBA" id="ARBA00006332"/>
    </source>
</evidence>
<keyword evidence="7" id="KW-0238">DNA-binding</keyword>
<dbReference type="OMA" id="RFPVEAC"/>
<comment type="caution">
    <text evidence="9">The sequence shown here is derived from an EMBL/GenBank/DDBJ whole genome shotgun (WGS) entry which is preliminary data.</text>
</comment>
<organism evidence="9 10">
    <name type="scientific">Syncephalastrum racemosum</name>
    <name type="common">Filamentous fungus</name>
    <dbReference type="NCBI Taxonomy" id="13706"/>
    <lineage>
        <taxon>Eukaryota</taxon>
        <taxon>Fungi</taxon>
        <taxon>Fungi incertae sedis</taxon>
        <taxon>Mucoromycota</taxon>
        <taxon>Mucoromycotina</taxon>
        <taxon>Mucoromycetes</taxon>
        <taxon>Mucorales</taxon>
        <taxon>Syncephalastraceae</taxon>
        <taxon>Syncephalastrum</taxon>
    </lineage>
</organism>
<evidence type="ECO:0000256" key="7">
    <source>
        <dbReference type="ARBA" id="ARBA00023125"/>
    </source>
</evidence>
<comment type="subcellular location">
    <subcellularLocation>
        <location evidence="2">Chromosome</location>
        <location evidence="2">Telomere</location>
    </subcellularLocation>
    <subcellularLocation>
        <location evidence="1">Nucleus</location>
    </subcellularLocation>
</comment>
<evidence type="ECO:0000256" key="4">
    <source>
        <dbReference type="ARBA" id="ARBA00016175"/>
    </source>
</evidence>
<dbReference type="GO" id="GO:0045740">
    <property type="term" value="P:positive regulation of DNA replication"/>
    <property type="evidence" value="ECO:0007669"/>
    <property type="project" value="TreeGrafter"/>
</dbReference>
<sequence length="1131" mass="128841">MDHLFPASLCSRASAISFEELPQPLTGKVEILLNGDIILHDRLTAGASIKCRPTRFDSHLHNQTIVVSVWSYVKYNDHYWLEFDLKDCRNTTGAACSDIISKEQTLLVDHIMNRKETLDLLLDMSQLRQYTQSTSALTLVGCVWAKSVMMSDAKGHYFMLQVELPDENTITIRVGDGETRRYHDYLLGCHFIFSRLSYTSKYYIFSTASDSTLLNYAQYKHLVNPYAPSTYDASYTGIVTRILDPYMGFYILDDQFLLCLTYCMQYKDNEPLRLETRVRVHNPHFVTVTSPRVSHLLDRHWQVPREKKEHSVLFACGQSHIEYLSFPVSIHQTPDGPRNSHLYAVYKSALQELHPGPTLLRRLELAAALKVKLSDFLRGAIRPTYVDDGDAAIFTTRESQLVLMLEKSIHTKASVPLRRSEVKNSFRLHDDTTCPAVASTYRDTIQFDEFPSLSELTCLPVKQISQSREFLVGLHMNLVNVDMHIQEVSKEVGLVHCAAVGVVDLDRNGELFFGDDTRQWRLLIDADESYPFRPETGAVYLIKQFWIVEEDLGYERSGGNVDLKVHYIVCRPNDLEHIYQYRVPEESIQLPTSPNRWRLQGFSSDQPGEKGLALLYVLDISHKHLHATHAGHLTLAVDIKAVLYPVLSEDARLPPMQEPLRAVIQISSENGGLAHLPHMAAGAWLGLQGLQSYPTSRPVRPLKGIRSLPEDRSRNKVNYHIRPAPLLIEFDEALHTFIPVNPRFKGHAISLQPILSKKELPSVPNIVLNGPIHPVKHLVSSHMDNIIDWERLNDGTYKELVNVEGILVAKEFRSSFEELPIDLVDELYTSTGIGTRHPSRTLFLRLRETSGLNTIDIYVRMLRRPYPLGLLLGSRVTFYNLARRRAGNANRFYCFAEEYTQIEVRPRLKDFKDTVDLGQYEQKSFQDLYDILASDNPSALAVTRTPCLVQEVGLIRCSWKCLKCGTTVGSNGKCYGICRDEAQFKFLTECMVVLSDGTAEALAMVDEERMIWQLLGLSNEAIQRIKLSALETGALEYGFLPNQVTGSQLFLDACRRLARRSTRWMVYGHPIPHKSQIKSQTLMSRLGLRSRKLDESALTASHIRLRFKLMFLEHLDMMDTLLSELNKSLNV</sequence>
<evidence type="ECO:0000256" key="2">
    <source>
        <dbReference type="ARBA" id="ARBA00004574"/>
    </source>
</evidence>
<dbReference type="GO" id="GO:0042162">
    <property type="term" value="F:telomeric DNA binding"/>
    <property type="evidence" value="ECO:0007669"/>
    <property type="project" value="TreeGrafter"/>
</dbReference>
<dbReference type="EMBL" id="MCGN01000001">
    <property type="protein sequence ID" value="ORZ03199.1"/>
    <property type="molecule type" value="Genomic_DNA"/>
</dbReference>
<evidence type="ECO:0000256" key="6">
    <source>
        <dbReference type="ARBA" id="ARBA00022895"/>
    </source>
</evidence>
<evidence type="ECO:0000313" key="9">
    <source>
        <dbReference type="EMBL" id="ORZ03199.1"/>
    </source>
</evidence>
<dbReference type="PANTHER" id="PTHR14865">
    <property type="entry name" value="CST COMPLEX SUBUNIT CTC1"/>
    <property type="match status" value="1"/>
</dbReference>
<dbReference type="InterPro" id="IPR029156">
    <property type="entry name" value="CTC1"/>
</dbReference>
<dbReference type="STRING" id="13706.A0A1X2HUF8"/>
<dbReference type="Proteomes" id="UP000242180">
    <property type="component" value="Unassembled WGS sequence"/>
</dbReference>
<keyword evidence="5" id="KW-0158">Chromosome</keyword>
<dbReference type="InterPro" id="IPR042617">
    <property type="entry name" value="CTC1-like"/>
</dbReference>
<dbReference type="PANTHER" id="PTHR14865:SF2">
    <property type="entry name" value="CST COMPLEX SUBUNIT CTC1"/>
    <property type="match status" value="1"/>
</dbReference>
<evidence type="ECO:0000256" key="5">
    <source>
        <dbReference type="ARBA" id="ARBA00022454"/>
    </source>
</evidence>
<keyword evidence="10" id="KW-1185">Reference proteome</keyword>
<evidence type="ECO:0000256" key="8">
    <source>
        <dbReference type="ARBA" id="ARBA00023242"/>
    </source>
</evidence>
<comment type="similarity">
    <text evidence="3">Belongs to the CTC1 family.</text>
</comment>
<dbReference type="GO" id="GO:0010833">
    <property type="term" value="P:telomere maintenance via telomere lengthening"/>
    <property type="evidence" value="ECO:0007669"/>
    <property type="project" value="TreeGrafter"/>
</dbReference>
<dbReference type="OrthoDB" id="2314520at2759"/>
<gene>
    <name evidence="9" type="ORF">BCR43DRAFT_559952</name>
</gene>
<accession>A0A1X2HUF8</accession>
<dbReference type="Pfam" id="PF15489">
    <property type="entry name" value="CTC1"/>
    <property type="match status" value="1"/>
</dbReference>
<dbReference type="AlphaFoldDB" id="A0A1X2HUF8"/>
<reference evidence="9 10" key="1">
    <citation type="submission" date="2016-07" db="EMBL/GenBank/DDBJ databases">
        <title>Pervasive Adenine N6-methylation of Active Genes in Fungi.</title>
        <authorList>
            <consortium name="DOE Joint Genome Institute"/>
            <person name="Mondo S.J."/>
            <person name="Dannebaum R.O."/>
            <person name="Kuo R.C."/>
            <person name="Labutti K."/>
            <person name="Haridas S."/>
            <person name="Kuo A."/>
            <person name="Salamov A."/>
            <person name="Ahrendt S.R."/>
            <person name="Lipzen A."/>
            <person name="Sullivan W."/>
            <person name="Andreopoulos W.B."/>
            <person name="Clum A."/>
            <person name="Lindquist E."/>
            <person name="Daum C."/>
            <person name="Ramamoorthy G.K."/>
            <person name="Gryganskyi A."/>
            <person name="Culley D."/>
            <person name="Magnuson J.K."/>
            <person name="James T.Y."/>
            <person name="O'Malley M.A."/>
            <person name="Stajich J.E."/>
            <person name="Spatafora J.W."/>
            <person name="Visel A."/>
            <person name="Grigoriev I.V."/>
        </authorList>
    </citation>
    <scope>NUCLEOTIDE SEQUENCE [LARGE SCALE GENOMIC DNA]</scope>
    <source>
        <strain evidence="9 10">NRRL 2496</strain>
    </source>
</reference>
<dbReference type="InParanoid" id="A0A1X2HUF8"/>
<dbReference type="GO" id="GO:0003697">
    <property type="term" value="F:single-stranded DNA binding"/>
    <property type="evidence" value="ECO:0007669"/>
    <property type="project" value="InterPro"/>
</dbReference>
<name>A0A1X2HUF8_SYNRA</name>
<evidence type="ECO:0000313" key="10">
    <source>
        <dbReference type="Proteomes" id="UP000242180"/>
    </source>
</evidence>
<keyword evidence="8" id="KW-0539">Nucleus</keyword>
<dbReference type="GO" id="GO:1990879">
    <property type="term" value="C:CST complex"/>
    <property type="evidence" value="ECO:0007669"/>
    <property type="project" value="TreeGrafter"/>
</dbReference>